<protein>
    <submittedName>
        <fullName evidence="1">Uncharacterized protein</fullName>
    </submittedName>
</protein>
<accession>A0A1V0UWA6</accession>
<reference evidence="1 2" key="1">
    <citation type="submission" date="2017-03" db="EMBL/GenBank/DDBJ databases">
        <title>Paenibacillus larvae genome sequencing.</title>
        <authorList>
            <person name="Dingman D.W."/>
        </authorList>
    </citation>
    <scope>NUCLEOTIDE SEQUENCE [LARGE SCALE GENOMIC DNA]</scope>
    <source>
        <strain evidence="1 2">SAG 10367</strain>
    </source>
</reference>
<dbReference type="Pfam" id="PF20043">
    <property type="entry name" value="DUF6445"/>
    <property type="match status" value="1"/>
</dbReference>
<dbReference type="EMBL" id="CP020557">
    <property type="protein sequence ID" value="ARF69392.1"/>
    <property type="molecule type" value="Genomic_DNA"/>
</dbReference>
<gene>
    <name evidence="1" type="ORF">B7C51_18595</name>
</gene>
<proteinExistence type="predicted"/>
<dbReference type="RefSeq" id="WP_083041065.1">
    <property type="nucleotide sequence ID" value="NZ_CP020557.1"/>
</dbReference>
<dbReference type="Proteomes" id="UP000192727">
    <property type="component" value="Chromosome"/>
</dbReference>
<organism evidence="1 2">
    <name type="scientific">Paenibacillus larvae subsp. pulvifaciens</name>
    <dbReference type="NCBI Taxonomy" id="1477"/>
    <lineage>
        <taxon>Bacteria</taxon>
        <taxon>Bacillati</taxon>
        <taxon>Bacillota</taxon>
        <taxon>Bacilli</taxon>
        <taxon>Bacillales</taxon>
        <taxon>Paenibacillaceae</taxon>
        <taxon>Paenibacillus</taxon>
    </lineage>
</organism>
<sequence length="210" mass="24573">MDTKIIVIDNFYTKPDLIRKFAIQDDYRSAAKNNYPGYESHRFFGIDKLKEAFEKILGRRIECNPERFTFGGFRIITEKSGYMPKVHADSIDWAGLIFLAPKAPLDKGIGFYKHIKTGFEHPPTDKEARQKGYEDANEFERQVVYHDQAELSQWELVSYISPVYNRLILFRGRDLYHAPLGGFGEQPNNARLTQNFFCKISRRLHLSQLW</sequence>
<evidence type="ECO:0000313" key="1">
    <source>
        <dbReference type="EMBL" id="ARF69392.1"/>
    </source>
</evidence>
<dbReference type="AlphaFoldDB" id="A0A1V0UWA6"/>
<evidence type="ECO:0000313" key="2">
    <source>
        <dbReference type="Proteomes" id="UP000192727"/>
    </source>
</evidence>
<dbReference type="InterPro" id="IPR045617">
    <property type="entry name" value="DUF6445"/>
</dbReference>
<name>A0A1V0UWA6_9BACL</name>